<dbReference type="GO" id="GO:0004577">
    <property type="term" value="F:N-acetylglucosaminyldiphosphodolichol N-acetylglucosaminyltransferase activity"/>
    <property type="evidence" value="ECO:0007669"/>
    <property type="project" value="TreeGrafter"/>
</dbReference>
<evidence type="ECO:0000256" key="10">
    <source>
        <dbReference type="ARBA" id="ARBA00032062"/>
    </source>
</evidence>
<comment type="similarity">
    <text evidence="3">Belongs to the ALG14 family.</text>
</comment>
<feature type="compositionally biased region" description="Pro residues" evidence="11">
    <location>
        <begin position="122"/>
        <end position="148"/>
    </location>
</feature>
<evidence type="ECO:0000256" key="3">
    <source>
        <dbReference type="ARBA" id="ARBA00009731"/>
    </source>
</evidence>
<evidence type="ECO:0000313" key="14">
    <source>
        <dbReference type="Proteomes" id="UP000094569"/>
    </source>
</evidence>
<evidence type="ECO:0000256" key="11">
    <source>
        <dbReference type="SAM" id="MobiDB-lite"/>
    </source>
</evidence>
<feature type="region of interest" description="Disordered" evidence="11">
    <location>
        <begin position="111"/>
        <end position="176"/>
    </location>
</feature>
<dbReference type="EMBL" id="JXNT01000001">
    <property type="protein sequence ID" value="ODM23507.1"/>
    <property type="molecule type" value="Genomic_DNA"/>
</dbReference>
<dbReference type="GO" id="GO:0043541">
    <property type="term" value="C:UDP-N-acetylglucosamine transferase complex"/>
    <property type="evidence" value="ECO:0007669"/>
    <property type="project" value="TreeGrafter"/>
</dbReference>
<proteinExistence type="inferred from homology"/>
<name>A0A1E3BRI2_ASPCR</name>
<dbReference type="AlphaFoldDB" id="A0A1E3BRI2"/>
<evidence type="ECO:0000256" key="5">
    <source>
        <dbReference type="ARBA" id="ARBA00017467"/>
    </source>
</evidence>
<dbReference type="VEuPathDB" id="FungiDB:SI65_01096"/>
<keyword evidence="14" id="KW-1185">Reference proteome</keyword>
<evidence type="ECO:0000256" key="12">
    <source>
        <dbReference type="SAM" id="Phobius"/>
    </source>
</evidence>
<comment type="subunit">
    <text evidence="4">Heterodimer with ALG13 to form a functional enzyme.</text>
</comment>
<sequence length="334" mass="36557">MASWPLTSTNLLCTVVVLVIVAVLTIVLFLFNGLSIPQNTKVPKCRPKHSPIHLLVVLGSGGHTAEMFSMLRRMQLNTSRYSYRTYVVSSGDDFSAAKAIEFEKSLQGEEDVPFPQGVSLPGAPPPLLGGPPPLMDGPPPLMNGPPPLMGGSPPLMGGPPPLMGAPPLQAATPQGVPSQDSPYTIVTIPRARRVHQSFFTAPHSTLQCFWACIRVLCGRYPDQKPLPLSYSPYPDLILTNGPATAVCVIMAAKFLRLFRRYAMKEKKQGNKPTVQDIRLRTIFVESWARVTTLSLSGKLLLPFVDRFLVQWPALEGKAAWWSMRKTEYAGALVD</sequence>
<dbReference type="Proteomes" id="UP000094569">
    <property type="component" value="Unassembled WGS sequence"/>
</dbReference>
<evidence type="ECO:0000256" key="1">
    <source>
        <dbReference type="ARBA" id="ARBA00004389"/>
    </source>
</evidence>
<evidence type="ECO:0000256" key="8">
    <source>
        <dbReference type="ARBA" id="ARBA00022989"/>
    </source>
</evidence>
<feature type="transmembrane region" description="Helical" evidence="12">
    <location>
        <begin position="236"/>
        <end position="258"/>
    </location>
</feature>
<dbReference type="GO" id="GO:0031965">
    <property type="term" value="C:nuclear membrane"/>
    <property type="evidence" value="ECO:0007669"/>
    <property type="project" value="UniProtKB-SubCell"/>
</dbReference>
<keyword evidence="8 12" id="KW-1133">Transmembrane helix</keyword>
<feature type="transmembrane region" description="Helical" evidence="12">
    <location>
        <begin position="12"/>
        <end position="31"/>
    </location>
</feature>
<evidence type="ECO:0000256" key="2">
    <source>
        <dbReference type="ARBA" id="ARBA00004590"/>
    </source>
</evidence>
<evidence type="ECO:0000256" key="7">
    <source>
        <dbReference type="ARBA" id="ARBA00022824"/>
    </source>
</evidence>
<evidence type="ECO:0000256" key="9">
    <source>
        <dbReference type="ARBA" id="ARBA00023136"/>
    </source>
</evidence>
<comment type="subcellular location">
    <subcellularLocation>
        <location evidence="1">Endoplasmic reticulum membrane</location>
        <topology evidence="1">Single-pass membrane protein</topology>
    </subcellularLocation>
    <subcellularLocation>
        <location evidence="2">Nucleus membrane</location>
        <topology evidence="2">Single-pass membrane protein</topology>
    </subcellularLocation>
</comment>
<dbReference type="InterPro" id="IPR013969">
    <property type="entry name" value="Oligosacch_biosynth_Alg14"/>
</dbReference>
<dbReference type="STRING" id="573508.A0A1E3BRI2"/>
<dbReference type="OrthoDB" id="37659at2759"/>
<evidence type="ECO:0000256" key="6">
    <source>
        <dbReference type="ARBA" id="ARBA00022692"/>
    </source>
</evidence>
<organism evidence="13 14">
    <name type="scientific">Aspergillus cristatus</name>
    <name type="common">Chinese Fuzhuan brick tea-fermentation fungus</name>
    <name type="synonym">Eurotium cristatum</name>
    <dbReference type="NCBI Taxonomy" id="573508"/>
    <lineage>
        <taxon>Eukaryota</taxon>
        <taxon>Fungi</taxon>
        <taxon>Dikarya</taxon>
        <taxon>Ascomycota</taxon>
        <taxon>Pezizomycotina</taxon>
        <taxon>Eurotiomycetes</taxon>
        <taxon>Eurotiomycetidae</taxon>
        <taxon>Eurotiales</taxon>
        <taxon>Aspergillaceae</taxon>
        <taxon>Aspergillus</taxon>
        <taxon>Aspergillus subgen. Aspergillus</taxon>
    </lineage>
</organism>
<gene>
    <name evidence="13" type="ORF">SI65_01096</name>
</gene>
<comment type="caution">
    <text evidence="13">The sequence shown here is derived from an EMBL/GenBank/DDBJ whole genome shotgun (WGS) entry which is preliminary data.</text>
</comment>
<accession>A0A1E3BRI2</accession>
<keyword evidence="7" id="KW-0256">Endoplasmic reticulum</keyword>
<dbReference type="Gene3D" id="3.40.50.2000">
    <property type="entry name" value="Glycogen Phosphorylase B"/>
    <property type="match status" value="1"/>
</dbReference>
<dbReference type="GO" id="GO:0006488">
    <property type="term" value="P:dolichol-linked oligosaccharide biosynthetic process"/>
    <property type="evidence" value="ECO:0007669"/>
    <property type="project" value="InterPro"/>
</dbReference>
<reference evidence="13 14" key="1">
    <citation type="journal article" date="2016" name="BMC Genomics">
        <title>Comparative genomic and transcriptomic analyses of the Fuzhuan brick tea-fermentation fungus Aspergillus cristatus.</title>
        <authorList>
            <person name="Ge Y."/>
            <person name="Wang Y."/>
            <person name="Liu Y."/>
            <person name="Tan Y."/>
            <person name="Ren X."/>
            <person name="Zhang X."/>
            <person name="Hyde K.D."/>
            <person name="Liu Y."/>
            <person name="Liu Z."/>
        </authorList>
    </citation>
    <scope>NUCLEOTIDE SEQUENCE [LARGE SCALE GENOMIC DNA]</scope>
    <source>
        <strain evidence="13 14">GZAAS20.1005</strain>
    </source>
</reference>
<protein>
    <recommendedName>
        <fullName evidence="5">UDP-N-acetylglucosamine transferase subunit ALG14</fullName>
    </recommendedName>
    <alternativeName>
        <fullName evidence="10">Asparagine-linked glycosylation protein 14</fullName>
    </alternativeName>
</protein>
<evidence type="ECO:0000313" key="13">
    <source>
        <dbReference type="EMBL" id="ODM23507.1"/>
    </source>
</evidence>
<keyword evidence="9 12" id="KW-0472">Membrane</keyword>
<dbReference type="Pfam" id="PF08660">
    <property type="entry name" value="Alg14"/>
    <property type="match status" value="2"/>
</dbReference>
<keyword evidence="6 12" id="KW-0812">Transmembrane</keyword>
<evidence type="ECO:0000256" key="4">
    <source>
        <dbReference type="ARBA" id="ARBA00011335"/>
    </source>
</evidence>
<dbReference type="PANTHER" id="PTHR12154">
    <property type="entry name" value="GLYCOSYL TRANSFERASE-RELATED"/>
    <property type="match status" value="1"/>
</dbReference>
<dbReference type="PANTHER" id="PTHR12154:SF4">
    <property type="entry name" value="UDP-N-ACETYLGLUCOSAMINE TRANSFERASE SUBUNIT ALG14 HOMOLOG"/>
    <property type="match status" value="1"/>
</dbReference>